<name>A0A396YQL6_9LEPT</name>
<evidence type="ECO:0000313" key="2">
    <source>
        <dbReference type="EMBL" id="RHX83624.1"/>
    </source>
</evidence>
<dbReference type="OrthoDB" id="9999523at2"/>
<feature type="transmembrane region" description="Helical" evidence="1">
    <location>
        <begin position="44"/>
        <end position="68"/>
    </location>
</feature>
<keyword evidence="1" id="KW-1133">Transmembrane helix</keyword>
<keyword evidence="1" id="KW-0472">Membrane</keyword>
<evidence type="ECO:0000256" key="1">
    <source>
        <dbReference type="SAM" id="Phobius"/>
    </source>
</evidence>
<dbReference type="RefSeq" id="WP_118971012.1">
    <property type="nucleotide sequence ID" value="NZ_QHCT01000020.1"/>
</dbReference>
<proteinExistence type="predicted"/>
<evidence type="ECO:0000313" key="3">
    <source>
        <dbReference type="Proteomes" id="UP000265798"/>
    </source>
</evidence>
<gene>
    <name evidence="2" type="ORF">DLM75_23855</name>
</gene>
<reference evidence="3" key="1">
    <citation type="submission" date="2018-05" db="EMBL/GenBank/DDBJ databases">
        <title>Leptospira yasudae sp. nov. and Leptospira stimsonii sp. nov., two pathogenic species of the genus Leptospira isolated from environmental sources.</title>
        <authorList>
            <person name="Casanovas-Massana A."/>
            <person name="Hamond C."/>
            <person name="Santos L.A."/>
            <person name="Hacker K.P."/>
            <person name="Balassiano I."/>
            <person name="Medeiros M.A."/>
            <person name="Reis M.G."/>
            <person name="Ko A.I."/>
            <person name="Wunder E.A."/>
        </authorList>
    </citation>
    <scope>NUCLEOTIDE SEQUENCE [LARGE SCALE GENOMIC DNA]</scope>
    <source>
        <strain evidence="3">Yale</strain>
    </source>
</reference>
<keyword evidence="1" id="KW-0812">Transmembrane</keyword>
<accession>A0A396YQL6</accession>
<comment type="caution">
    <text evidence="2">The sequence shown here is derived from an EMBL/GenBank/DDBJ whole genome shotgun (WGS) entry which is preliminary data.</text>
</comment>
<protein>
    <submittedName>
        <fullName evidence="2">Uncharacterized protein</fullName>
    </submittedName>
</protein>
<feature type="transmembrane region" description="Helical" evidence="1">
    <location>
        <begin position="202"/>
        <end position="223"/>
    </location>
</feature>
<dbReference type="EMBL" id="QHCT01000020">
    <property type="protein sequence ID" value="RHX83624.1"/>
    <property type="molecule type" value="Genomic_DNA"/>
</dbReference>
<feature type="transmembrane region" description="Helical" evidence="1">
    <location>
        <begin position="18"/>
        <end position="38"/>
    </location>
</feature>
<dbReference type="Proteomes" id="UP000265798">
    <property type="component" value="Unassembled WGS sequence"/>
</dbReference>
<dbReference type="AlphaFoldDB" id="A0A396YQL6"/>
<organism evidence="2 3">
    <name type="scientific">Leptospira stimsonii</name>
    <dbReference type="NCBI Taxonomy" id="2202203"/>
    <lineage>
        <taxon>Bacteria</taxon>
        <taxon>Pseudomonadati</taxon>
        <taxon>Spirochaetota</taxon>
        <taxon>Spirochaetia</taxon>
        <taxon>Leptospirales</taxon>
        <taxon>Leptospiraceae</taxon>
        <taxon>Leptospira</taxon>
    </lineage>
</organism>
<sequence>MQKETILRGKMKNITIHFYYTSGILLTIIIILLTIQLSTDSNTVNYISFGATLTSLFLGLIAIFYSIVSNSTLTNSLQLLSNASLNMSSASTTIETNASHLKEVINQIPTIVGKVEAKVDQSNLLLQNISQKNDNKDLEVTSKGENTTSTKKVEINEALSKQILSASSTYGLFSIYICYKSFTTKKAFDLKELLKLGKHESLYLYFFGYTVAMGSIGVLQTAINDTIFNTYQMEKHTVDLIEKALDQKIKQGAEAERLFQSLKEAIDKYFK</sequence>